<dbReference type="SUPFAM" id="SSF57756">
    <property type="entry name" value="Retrovirus zinc finger-like domains"/>
    <property type="match status" value="1"/>
</dbReference>
<dbReference type="InterPro" id="IPR036875">
    <property type="entry name" value="Znf_CCHC_sf"/>
</dbReference>
<dbReference type="PANTHER" id="PTHR45823:SF1">
    <property type="entry name" value="T-SNARE COILED-COIL HOMOLOGY DOMAIN-CONTAINING PROTEIN"/>
    <property type="match status" value="1"/>
</dbReference>
<dbReference type="Gene3D" id="4.10.60.10">
    <property type="entry name" value="Zinc finger, CCHC-type"/>
    <property type="match status" value="1"/>
</dbReference>
<keyword evidence="5" id="KW-1185">Reference proteome</keyword>
<sequence>MPETGPLTRSMDKQFEKLFAMMADMKAGQEGLERKMEAGQEGLERKMEAGQEEMRVAQAGLEQKMEAGQEEMRSGQERMEKGQEEMKGLIDEVKSEVQRKIDEVEEKVQMKIEDVKSEVKGKFEEVEHKVQGKIEEVEHKVQGKIGDIERRLSELEIRPFSFSSSPEFMHSRPTIKSLTFDGQTSWTVFKTQFDVVSSTNGWTDFVKASQLVASLRGSAAEVLQGIPADKLTDLTTIEKALESRFGDSHLTQFYRTELKTRRQKPGESLQELAADVERFMSLAYAECPLDVRESLAAQYFVDAIRDEDTQHSIRLMDAKDLKSSLAYSMKYEAARTVSKTSRNVRSIEKEDHMSRERDDKFEFFFNRLEKLLNSSVAEKKNTPRRNSNVTCWKCNKKGHVQKECQAITSNQEN</sequence>
<dbReference type="InterPro" id="IPR001878">
    <property type="entry name" value="Znf_CCHC"/>
</dbReference>
<keyword evidence="1" id="KW-0862">Zinc</keyword>
<dbReference type="PROSITE" id="PS50158">
    <property type="entry name" value="ZF_CCHC"/>
    <property type="match status" value="1"/>
</dbReference>
<keyword evidence="1" id="KW-0479">Metal-binding</keyword>
<proteinExistence type="predicted"/>
<evidence type="ECO:0000313" key="4">
    <source>
        <dbReference type="EMBL" id="GBO05752.1"/>
    </source>
</evidence>
<name>A0A4Y2TZJ0_ARAVE</name>
<keyword evidence="1" id="KW-0863">Zinc-finger</keyword>
<comment type="caution">
    <text evidence="4">The sequence shown here is derived from an EMBL/GenBank/DDBJ whole genome shotgun (WGS) entry which is preliminary data.</text>
</comment>
<dbReference type="SUPFAM" id="SSF58113">
    <property type="entry name" value="Apolipoprotein A-I"/>
    <property type="match status" value="1"/>
</dbReference>
<dbReference type="Gene3D" id="1.20.120.20">
    <property type="entry name" value="Apolipoprotein"/>
    <property type="match status" value="1"/>
</dbReference>
<dbReference type="GO" id="GO:0008270">
    <property type="term" value="F:zinc ion binding"/>
    <property type="evidence" value="ECO:0007669"/>
    <property type="project" value="UniProtKB-KW"/>
</dbReference>
<feature type="coiled-coil region" evidence="2">
    <location>
        <begin position="65"/>
        <end position="114"/>
    </location>
</feature>
<dbReference type="AlphaFoldDB" id="A0A4Y2TZJ0"/>
<dbReference type="PANTHER" id="PTHR45823">
    <property type="entry name" value="T-SNARE COILED-COIL HOMOLOGY DOMAIN-CONTAINING PROTEIN"/>
    <property type="match status" value="1"/>
</dbReference>
<evidence type="ECO:0000259" key="3">
    <source>
        <dbReference type="PROSITE" id="PS50158"/>
    </source>
</evidence>
<feature type="domain" description="CCHC-type" evidence="3">
    <location>
        <begin position="391"/>
        <end position="404"/>
    </location>
</feature>
<evidence type="ECO:0000313" key="5">
    <source>
        <dbReference type="Proteomes" id="UP000499080"/>
    </source>
</evidence>
<dbReference type="EMBL" id="BGPR01032271">
    <property type="protein sequence ID" value="GBO05752.1"/>
    <property type="molecule type" value="Genomic_DNA"/>
</dbReference>
<protein>
    <recommendedName>
        <fullName evidence="3">CCHC-type domain-containing protein</fullName>
    </recommendedName>
</protein>
<dbReference type="Proteomes" id="UP000499080">
    <property type="component" value="Unassembled WGS sequence"/>
</dbReference>
<dbReference type="GO" id="GO:0003676">
    <property type="term" value="F:nucleic acid binding"/>
    <property type="evidence" value="ECO:0007669"/>
    <property type="project" value="InterPro"/>
</dbReference>
<organism evidence="4 5">
    <name type="scientific">Araneus ventricosus</name>
    <name type="common">Orbweaver spider</name>
    <name type="synonym">Epeira ventricosa</name>
    <dbReference type="NCBI Taxonomy" id="182803"/>
    <lineage>
        <taxon>Eukaryota</taxon>
        <taxon>Metazoa</taxon>
        <taxon>Ecdysozoa</taxon>
        <taxon>Arthropoda</taxon>
        <taxon>Chelicerata</taxon>
        <taxon>Arachnida</taxon>
        <taxon>Araneae</taxon>
        <taxon>Araneomorphae</taxon>
        <taxon>Entelegynae</taxon>
        <taxon>Araneoidea</taxon>
        <taxon>Araneidae</taxon>
        <taxon>Araneus</taxon>
    </lineage>
</organism>
<gene>
    <name evidence="4" type="ORF">AVEN_231430_1</name>
</gene>
<evidence type="ECO:0000256" key="1">
    <source>
        <dbReference type="PROSITE-ProRule" id="PRU00047"/>
    </source>
</evidence>
<evidence type="ECO:0000256" key="2">
    <source>
        <dbReference type="SAM" id="Coils"/>
    </source>
</evidence>
<reference evidence="4 5" key="1">
    <citation type="journal article" date="2019" name="Sci. Rep.">
        <title>Orb-weaving spider Araneus ventricosus genome elucidates the spidroin gene catalogue.</title>
        <authorList>
            <person name="Kono N."/>
            <person name="Nakamura H."/>
            <person name="Ohtoshi R."/>
            <person name="Moran D.A.P."/>
            <person name="Shinohara A."/>
            <person name="Yoshida Y."/>
            <person name="Fujiwara M."/>
            <person name="Mori M."/>
            <person name="Tomita M."/>
            <person name="Arakawa K."/>
        </authorList>
    </citation>
    <scope>NUCLEOTIDE SEQUENCE [LARGE SCALE GENOMIC DNA]</scope>
</reference>
<accession>A0A4Y2TZJ0</accession>
<dbReference type="SMART" id="SM00343">
    <property type="entry name" value="ZnF_C2HC"/>
    <property type="match status" value="1"/>
</dbReference>
<keyword evidence="2" id="KW-0175">Coiled coil</keyword>